<dbReference type="InterPro" id="IPR005467">
    <property type="entry name" value="His_kinase_dom"/>
</dbReference>
<proteinExistence type="predicted"/>
<keyword evidence="5" id="KW-0418">Kinase</keyword>
<dbReference type="Gene3D" id="3.30.565.10">
    <property type="entry name" value="Histidine kinase-like ATPase, C-terminal domain"/>
    <property type="match status" value="1"/>
</dbReference>
<dbReference type="InterPro" id="IPR036097">
    <property type="entry name" value="HisK_dim/P_sf"/>
</dbReference>
<accession>A0ABW1PP49</accession>
<dbReference type="InterPro" id="IPR036890">
    <property type="entry name" value="HATPase_C_sf"/>
</dbReference>
<dbReference type="Pfam" id="PF02518">
    <property type="entry name" value="HATPase_c"/>
    <property type="match status" value="1"/>
</dbReference>
<evidence type="ECO:0000256" key="1">
    <source>
        <dbReference type="ARBA" id="ARBA00000085"/>
    </source>
</evidence>
<evidence type="ECO:0000256" key="5">
    <source>
        <dbReference type="ARBA" id="ARBA00022777"/>
    </source>
</evidence>
<dbReference type="SUPFAM" id="SSF47384">
    <property type="entry name" value="Homodimeric domain of signal transducing histidine kinase"/>
    <property type="match status" value="1"/>
</dbReference>
<dbReference type="PROSITE" id="PS50109">
    <property type="entry name" value="HIS_KIN"/>
    <property type="match status" value="1"/>
</dbReference>
<dbReference type="InterPro" id="IPR035965">
    <property type="entry name" value="PAS-like_dom_sf"/>
</dbReference>
<dbReference type="InterPro" id="IPR000014">
    <property type="entry name" value="PAS"/>
</dbReference>
<name>A0ABW1PP49_9FLAO</name>
<dbReference type="PROSITE" id="PS50112">
    <property type="entry name" value="PAS"/>
    <property type="match status" value="1"/>
</dbReference>
<evidence type="ECO:0000259" key="6">
    <source>
        <dbReference type="PROSITE" id="PS50109"/>
    </source>
</evidence>
<dbReference type="SMART" id="SM00387">
    <property type="entry name" value="HATPase_c"/>
    <property type="match status" value="1"/>
</dbReference>
<dbReference type="PRINTS" id="PR00344">
    <property type="entry name" value="BCTRLSENSOR"/>
</dbReference>
<dbReference type="SMART" id="SM00388">
    <property type="entry name" value="HisKA"/>
    <property type="match status" value="1"/>
</dbReference>
<dbReference type="Proteomes" id="UP001596287">
    <property type="component" value="Unassembled WGS sequence"/>
</dbReference>
<dbReference type="Pfam" id="PF00512">
    <property type="entry name" value="HisKA"/>
    <property type="match status" value="1"/>
</dbReference>
<dbReference type="SMART" id="SM00091">
    <property type="entry name" value="PAS"/>
    <property type="match status" value="1"/>
</dbReference>
<dbReference type="SUPFAM" id="SSF55874">
    <property type="entry name" value="ATPase domain of HSP90 chaperone/DNA topoisomerase II/histidine kinase"/>
    <property type="match status" value="1"/>
</dbReference>
<keyword evidence="8" id="KW-0547">Nucleotide-binding</keyword>
<dbReference type="InterPro" id="IPR003594">
    <property type="entry name" value="HATPase_dom"/>
</dbReference>
<dbReference type="SUPFAM" id="SSF55785">
    <property type="entry name" value="PYP-like sensor domain (PAS domain)"/>
    <property type="match status" value="1"/>
</dbReference>
<dbReference type="PANTHER" id="PTHR43304">
    <property type="entry name" value="PHYTOCHROME-LIKE PROTEIN CPH1"/>
    <property type="match status" value="1"/>
</dbReference>
<dbReference type="GO" id="GO:0005524">
    <property type="term" value="F:ATP binding"/>
    <property type="evidence" value="ECO:0007669"/>
    <property type="project" value="UniProtKB-KW"/>
</dbReference>
<feature type="domain" description="Histidine kinase" evidence="6">
    <location>
        <begin position="198"/>
        <end position="419"/>
    </location>
</feature>
<dbReference type="RefSeq" id="WP_379791591.1">
    <property type="nucleotide sequence ID" value="NZ_JBHSQB010000007.1"/>
</dbReference>
<dbReference type="CDD" id="cd00130">
    <property type="entry name" value="PAS"/>
    <property type="match status" value="1"/>
</dbReference>
<comment type="caution">
    <text evidence="8">The sequence shown here is derived from an EMBL/GenBank/DDBJ whole genome shotgun (WGS) entry which is preliminary data.</text>
</comment>
<comment type="catalytic activity">
    <reaction evidence="1">
        <text>ATP + protein L-histidine = ADP + protein N-phospho-L-histidine.</text>
        <dbReference type="EC" id="2.7.13.3"/>
    </reaction>
</comment>
<dbReference type="InterPro" id="IPR004358">
    <property type="entry name" value="Sig_transdc_His_kin-like_C"/>
</dbReference>
<gene>
    <name evidence="8" type="ORF">ACFPVY_08695</name>
</gene>
<dbReference type="CDD" id="cd00082">
    <property type="entry name" value="HisKA"/>
    <property type="match status" value="1"/>
</dbReference>
<dbReference type="InterPro" id="IPR052162">
    <property type="entry name" value="Sensor_kinase/Photoreceptor"/>
</dbReference>
<evidence type="ECO:0000256" key="4">
    <source>
        <dbReference type="ARBA" id="ARBA00022679"/>
    </source>
</evidence>
<protein>
    <recommendedName>
        <fullName evidence="2">histidine kinase</fullName>
        <ecNumber evidence="2">2.7.13.3</ecNumber>
    </recommendedName>
</protein>
<keyword evidence="4" id="KW-0808">Transferase</keyword>
<dbReference type="InterPro" id="IPR003661">
    <property type="entry name" value="HisK_dim/P_dom"/>
</dbReference>
<feature type="domain" description="PAS" evidence="7">
    <location>
        <begin position="56"/>
        <end position="127"/>
    </location>
</feature>
<dbReference type="EC" id="2.7.13.3" evidence="2"/>
<dbReference type="Gene3D" id="1.10.287.130">
    <property type="match status" value="1"/>
</dbReference>
<evidence type="ECO:0000313" key="9">
    <source>
        <dbReference type="Proteomes" id="UP001596287"/>
    </source>
</evidence>
<keyword evidence="3" id="KW-0597">Phosphoprotein</keyword>
<evidence type="ECO:0000313" key="8">
    <source>
        <dbReference type="EMBL" id="MFC6096725.1"/>
    </source>
</evidence>
<dbReference type="Pfam" id="PF13426">
    <property type="entry name" value="PAS_9"/>
    <property type="match status" value="1"/>
</dbReference>
<evidence type="ECO:0000256" key="3">
    <source>
        <dbReference type="ARBA" id="ARBA00022553"/>
    </source>
</evidence>
<sequence length="420" mass="47406">MKEKEKNTDQLLSEIEELKNQLFEAHSIIDSIKQGEIDALVVHQQGKAQIYSLESADYTYRILIEKFGEGALSIADNGMILYCNEYFSKLIGIKATNIIGTLFEDYVEFPSEYKKLKNSLKNGNAKGEINLKFKNKTVPVYVSLSDLHPMVSAFGIVLTDLSEKKKHEKALDLYQRQLEAKVNELNLSNINLEQFIHVISHDLKEPLRKILTYTSLLNATKSQIFSEKEISNMNVISSSAQRLNSLVDDLVKYAFSAVKEDTSTVDLNEVLTEVLDDLELLIKENNAKINCDGLPKIKASKVQMRQLFSNLISNAIKYSKKEMIPEITILSEKVDGNSIQMPEDNYFKICFTDNGIGMNPDHLGKIFTIFQRLHMKNEYSGNGIGLAICKKIMDNHSGKIDVESSPDGSIFSLYLPISPQ</sequence>
<dbReference type="PANTHER" id="PTHR43304:SF1">
    <property type="entry name" value="PAC DOMAIN-CONTAINING PROTEIN"/>
    <property type="match status" value="1"/>
</dbReference>
<dbReference type="Gene3D" id="3.30.450.20">
    <property type="entry name" value="PAS domain"/>
    <property type="match status" value="1"/>
</dbReference>
<dbReference type="EMBL" id="JBHSQB010000007">
    <property type="protein sequence ID" value="MFC6096725.1"/>
    <property type="molecule type" value="Genomic_DNA"/>
</dbReference>
<evidence type="ECO:0000259" key="7">
    <source>
        <dbReference type="PROSITE" id="PS50112"/>
    </source>
</evidence>
<reference evidence="9" key="1">
    <citation type="journal article" date="2019" name="Int. J. Syst. Evol. Microbiol.">
        <title>The Global Catalogue of Microorganisms (GCM) 10K type strain sequencing project: providing services to taxonomists for standard genome sequencing and annotation.</title>
        <authorList>
            <consortium name="The Broad Institute Genomics Platform"/>
            <consortium name="The Broad Institute Genome Sequencing Center for Infectious Disease"/>
            <person name="Wu L."/>
            <person name="Ma J."/>
        </authorList>
    </citation>
    <scope>NUCLEOTIDE SEQUENCE [LARGE SCALE GENOMIC DNA]</scope>
    <source>
        <strain evidence="9">CCUG 49679</strain>
    </source>
</reference>
<keyword evidence="9" id="KW-1185">Reference proteome</keyword>
<evidence type="ECO:0000256" key="2">
    <source>
        <dbReference type="ARBA" id="ARBA00012438"/>
    </source>
</evidence>
<keyword evidence="8" id="KW-0067">ATP-binding</keyword>
<organism evidence="8 9">
    <name type="scientific">Flavobacterium qiangtangense</name>
    <dbReference type="NCBI Taxonomy" id="1442595"/>
    <lineage>
        <taxon>Bacteria</taxon>
        <taxon>Pseudomonadati</taxon>
        <taxon>Bacteroidota</taxon>
        <taxon>Flavobacteriia</taxon>
        <taxon>Flavobacteriales</taxon>
        <taxon>Flavobacteriaceae</taxon>
        <taxon>Flavobacterium</taxon>
    </lineage>
</organism>